<evidence type="ECO:0000313" key="2">
    <source>
        <dbReference type="Proteomes" id="UP001582793"/>
    </source>
</evidence>
<comment type="caution">
    <text evidence="1">The sequence shown here is derived from an EMBL/GenBank/DDBJ whole genome shotgun (WGS) entry which is preliminary data.</text>
</comment>
<dbReference type="Proteomes" id="UP001582793">
    <property type="component" value="Unassembled WGS sequence"/>
</dbReference>
<gene>
    <name evidence="1" type="ORF">AAFH96_06510</name>
</gene>
<reference evidence="1 2" key="1">
    <citation type="submission" date="2024-04" db="EMBL/GenBank/DDBJ databases">
        <title>Polymorphospora sp. isolated from Baiyangdian Lake in Xiong'an New Area.</title>
        <authorList>
            <person name="Zhang X."/>
            <person name="Liu J."/>
        </authorList>
    </citation>
    <scope>NUCLEOTIDE SEQUENCE [LARGE SCALE GENOMIC DNA]</scope>
    <source>
        <strain evidence="1 2">2-325</strain>
    </source>
</reference>
<dbReference type="RefSeq" id="WP_375733463.1">
    <property type="nucleotide sequence ID" value="NZ_JBCGDC010000012.1"/>
</dbReference>
<proteinExistence type="predicted"/>
<protein>
    <submittedName>
        <fullName evidence="1">Uncharacterized protein</fullName>
    </submittedName>
</protein>
<accession>A0ABV5CLF7</accession>
<evidence type="ECO:0000313" key="1">
    <source>
        <dbReference type="EMBL" id="MFB6392760.1"/>
    </source>
</evidence>
<dbReference type="EMBL" id="JBCGDC010000012">
    <property type="protein sequence ID" value="MFB6392760.1"/>
    <property type="molecule type" value="Genomic_DNA"/>
</dbReference>
<name>A0ABV5CLF7_9ACTN</name>
<keyword evidence="2" id="KW-1185">Reference proteome</keyword>
<organism evidence="1 2">
    <name type="scientific">Polymorphospora lycopeni</name>
    <dbReference type="NCBI Taxonomy" id="3140240"/>
    <lineage>
        <taxon>Bacteria</taxon>
        <taxon>Bacillati</taxon>
        <taxon>Actinomycetota</taxon>
        <taxon>Actinomycetes</taxon>
        <taxon>Micromonosporales</taxon>
        <taxon>Micromonosporaceae</taxon>
        <taxon>Polymorphospora</taxon>
    </lineage>
</organism>
<sequence>MLAEVGVAGEFGVGPGRDVRLAPGESFRYTFARPGEYFFNDPGSPRSTGKVEVY</sequence>